<evidence type="ECO:0000256" key="6">
    <source>
        <dbReference type="SAM" id="MobiDB-lite"/>
    </source>
</evidence>
<evidence type="ECO:0000256" key="4">
    <source>
        <dbReference type="ARBA" id="ARBA00023054"/>
    </source>
</evidence>
<dbReference type="Pfam" id="PF00397">
    <property type="entry name" value="WW"/>
    <property type="match status" value="1"/>
</dbReference>
<dbReference type="Proteomes" id="UP001159641">
    <property type="component" value="Unassembled WGS sequence"/>
</dbReference>
<evidence type="ECO:0000313" key="9">
    <source>
        <dbReference type="Proteomes" id="UP001159641"/>
    </source>
</evidence>
<organism evidence="8 9">
    <name type="scientific">Eschrichtius robustus</name>
    <name type="common">California gray whale</name>
    <name type="synonym">Eschrichtius gibbosus</name>
    <dbReference type="NCBI Taxonomy" id="9764"/>
    <lineage>
        <taxon>Eukaryota</taxon>
        <taxon>Metazoa</taxon>
        <taxon>Chordata</taxon>
        <taxon>Craniata</taxon>
        <taxon>Vertebrata</taxon>
        <taxon>Euteleostomi</taxon>
        <taxon>Mammalia</taxon>
        <taxon>Eutheria</taxon>
        <taxon>Laurasiatheria</taxon>
        <taxon>Artiodactyla</taxon>
        <taxon>Whippomorpha</taxon>
        <taxon>Cetacea</taxon>
        <taxon>Mysticeti</taxon>
        <taxon>Eschrichtiidae</taxon>
        <taxon>Eschrichtius</taxon>
    </lineage>
</organism>
<dbReference type="GO" id="GO:0019900">
    <property type="term" value="F:kinase binding"/>
    <property type="evidence" value="ECO:0007669"/>
    <property type="project" value="TreeGrafter"/>
</dbReference>
<accession>A0AB34I672</accession>
<keyword evidence="5" id="KW-0804">Transcription</keyword>
<dbReference type="GO" id="GO:0060090">
    <property type="term" value="F:molecular adaptor activity"/>
    <property type="evidence" value="ECO:0007669"/>
    <property type="project" value="TreeGrafter"/>
</dbReference>
<evidence type="ECO:0000256" key="1">
    <source>
        <dbReference type="ARBA" id="ARBA00004496"/>
    </source>
</evidence>
<dbReference type="PANTHER" id="PTHR14791:SF22">
    <property type="entry name" value="PROTEIN KIBRA"/>
    <property type="match status" value="1"/>
</dbReference>
<dbReference type="GO" id="GO:0046621">
    <property type="term" value="P:negative regulation of organ growth"/>
    <property type="evidence" value="ECO:0007669"/>
    <property type="project" value="TreeGrafter"/>
</dbReference>
<dbReference type="PANTHER" id="PTHR14791">
    <property type="entry name" value="BOMB/KIRA PROTEINS"/>
    <property type="match status" value="1"/>
</dbReference>
<dbReference type="CDD" id="cd00201">
    <property type="entry name" value="WW"/>
    <property type="match status" value="1"/>
</dbReference>
<dbReference type="PROSITE" id="PS01159">
    <property type="entry name" value="WW_DOMAIN_1"/>
    <property type="match status" value="1"/>
</dbReference>
<dbReference type="InterPro" id="IPR001202">
    <property type="entry name" value="WW_dom"/>
</dbReference>
<dbReference type="EMBL" id="JAIQCJ010000090">
    <property type="protein sequence ID" value="KAJ8798049.1"/>
    <property type="molecule type" value="Genomic_DNA"/>
</dbReference>
<feature type="region of interest" description="Disordered" evidence="6">
    <location>
        <begin position="50"/>
        <end position="97"/>
    </location>
</feature>
<dbReference type="GO" id="GO:0016477">
    <property type="term" value="P:cell migration"/>
    <property type="evidence" value="ECO:0007669"/>
    <property type="project" value="TreeGrafter"/>
</dbReference>
<evidence type="ECO:0000313" key="8">
    <source>
        <dbReference type="EMBL" id="KAJ8798049.1"/>
    </source>
</evidence>
<name>A0AB34I672_ESCRO</name>
<dbReference type="AlphaFoldDB" id="A0AB34I672"/>
<keyword evidence="4" id="KW-0175">Coiled coil</keyword>
<gene>
    <name evidence="8" type="ORF">J1605_016932</name>
</gene>
<keyword evidence="9" id="KW-1185">Reference proteome</keyword>
<evidence type="ECO:0000256" key="5">
    <source>
        <dbReference type="ARBA" id="ARBA00023163"/>
    </source>
</evidence>
<dbReference type="InterPro" id="IPR051105">
    <property type="entry name" value="WWC/KIBRA_Hippo_Reg"/>
</dbReference>
<dbReference type="GO" id="GO:0005737">
    <property type="term" value="C:cytoplasm"/>
    <property type="evidence" value="ECO:0007669"/>
    <property type="project" value="UniProtKB-SubCell"/>
</dbReference>
<evidence type="ECO:0000256" key="3">
    <source>
        <dbReference type="ARBA" id="ARBA00023015"/>
    </source>
</evidence>
<dbReference type="SUPFAM" id="SSF51045">
    <property type="entry name" value="WW domain"/>
    <property type="match status" value="1"/>
</dbReference>
<dbReference type="GO" id="GO:0035330">
    <property type="term" value="P:regulation of hippo signaling"/>
    <property type="evidence" value="ECO:0007669"/>
    <property type="project" value="TreeGrafter"/>
</dbReference>
<keyword evidence="2" id="KW-0963">Cytoplasm</keyword>
<comment type="subcellular location">
    <subcellularLocation>
        <location evidence="1">Cytoplasm</location>
    </subcellularLocation>
</comment>
<feature type="domain" description="WW" evidence="7">
    <location>
        <begin position="6"/>
        <end position="39"/>
    </location>
</feature>
<evidence type="ECO:0000259" key="7">
    <source>
        <dbReference type="PROSITE" id="PS50020"/>
    </source>
</evidence>
<reference evidence="8 9" key="1">
    <citation type="submission" date="2022-11" db="EMBL/GenBank/DDBJ databases">
        <title>Whole genome sequence of Eschrichtius robustus ER-17-0199.</title>
        <authorList>
            <person name="Bruniche-Olsen A."/>
            <person name="Black A.N."/>
            <person name="Fields C.J."/>
            <person name="Walden K."/>
            <person name="Dewoody J.A."/>
        </authorList>
    </citation>
    <scope>NUCLEOTIDE SEQUENCE [LARGE SCALE GENOMIC DNA]</scope>
    <source>
        <strain evidence="8">ER-17-0199</strain>
        <tissue evidence="8">Blubber</tissue>
    </source>
</reference>
<dbReference type="Gene3D" id="2.20.70.10">
    <property type="match status" value="1"/>
</dbReference>
<keyword evidence="3" id="KW-0805">Transcription regulation</keyword>
<feature type="compositionally biased region" description="Polar residues" evidence="6">
    <location>
        <begin position="87"/>
        <end position="97"/>
    </location>
</feature>
<comment type="caution">
    <text evidence="8">The sequence shown here is derived from an EMBL/GenBank/DDBJ whole genome shotgun (WGS) entry which is preliminary data.</text>
</comment>
<protein>
    <recommendedName>
        <fullName evidence="7">WW domain-containing protein</fullName>
    </recommendedName>
</protein>
<sequence>MPRPELPLPDGWEEAHDFDGKVYYIDHTSRTTSWIDPRDRGLEELRAALPTLSPSHPGEDWEAEIPEDGCPNNRRGASGQLGPCLLGQSSNGTTGSS</sequence>
<evidence type="ECO:0000256" key="2">
    <source>
        <dbReference type="ARBA" id="ARBA00022490"/>
    </source>
</evidence>
<dbReference type="FunFam" id="2.20.70.10:FF:000041">
    <property type="entry name" value="WW and C2 domain containing 1"/>
    <property type="match status" value="1"/>
</dbReference>
<dbReference type="SMART" id="SM00456">
    <property type="entry name" value="WW"/>
    <property type="match status" value="1"/>
</dbReference>
<dbReference type="InterPro" id="IPR036020">
    <property type="entry name" value="WW_dom_sf"/>
</dbReference>
<proteinExistence type="predicted"/>
<dbReference type="GO" id="GO:0006355">
    <property type="term" value="P:regulation of DNA-templated transcription"/>
    <property type="evidence" value="ECO:0007669"/>
    <property type="project" value="TreeGrafter"/>
</dbReference>
<dbReference type="PROSITE" id="PS50020">
    <property type="entry name" value="WW_DOMAIN_2"/>
    <property type="match status" value="1"/>
</dbReference>